<evidence type="ECO:0000313" key="2">
    <source>
        <dbReference type="EMBL" id="MSS90553.1"/>
    </source>
</evidence>
<keyword evidence="3" id="KW-1185">Reference proteome</keyword>
<gene>
    <name evidence="2" type="ORF">FYJ45_20445</name>
</gene>
<dbReference type="GeneID" id="86055400"/>
<proteinExistence type="predicted"/>
<protein>
    <submittedName>
        <fullName evidence="2">Conjugal transfer protein</fullName>
    </submittedName>
</protein>
<evidence type="ECO:0000313" key="3">
    <source>
        <dbReference type="Proteomes" id="UP000436047"/>
    </source>
</evidence>
<dbReference type="EMBL" id="VUMI01000040">
    <property type="protein sequence ID" value="MSS90553.1"/>
    <property type="molecule type" value="Genomic_DNA"/>
</dbReference>
<dbReference type="AlphaFoldDB" id="A0A6N7WIL8"/>
<dbReference type="RefSeq" id="WP_154467023.1">
    <property type="nucleotide sequence ID" value="NZ_JAXFEN010000044.1"/>
</dbReference>
<organism evidence="2 3">
    <name type="scientific">Eisenbergiella porci</name>
    <dbReference type="NCBI Taxonomy" id="2652274"/>
    <lineage>
        <taxon>Bacteria</taxon>
        <taxon>Bacillati</taxon>
        <taxon>Bacillota</taxon>
        <taxon>Clostridia</taxon>
        <taxon>Lachnospirales</taxon>
        <taxon>Lachnospiraceae</taxon>
        <taxon>Eisenbergiella</taxon>
    </lineage>
</organism>
<feature type="compositionally biased region" description="Basic and acidic residues" evidence="1">
    <location>
        <begin position="71"/>
        <end position="87"/>
    </location>
</feature>
<feature type="compositionally biased region" description="Polar residues" evidence="1">
    <location>
        <begin position="47"/>
        <end position="63"/>
    </location>
</feature>
<reference evidence="2 3" key="1">
    <citation type="submission" date="2019-08" db="EMBL/GenBank/DDBJ databases">
        <title>In-depth cultivation of the pig gut microbiome towards novel bacterial diversity and tailored functional studies.</title>
        <authorList>
            <person name="Wylensek D."/>
            <person name="Hitch T.C.A."/>
            <person name="Clavel T."/>
        </authorList>
    </citation>
    <scope>NUCLEOTIDE SEQUENCE [LARGE SCALE GENOMIC DNA]</scope>
    <source>
        <strain evidence="2 3">WCA-389-WT-23B</strain>
    </source>
</reference>
<name>A0A6N7WIL8_9FIRM</name>
<dbReference type="Gene3D" id="3.10.450.540">
    <property type="match status" value="1"/>
</dbReference>
<sequence>MKKRFKNILIKTRKKNGFSLLVCVVSITLVLGTLVGCSITEPDSNEPLATTNKSIPNETNNDLPSIPPETKQADTKEPNSTVSKEETLSADGQQIKGIVEEFAVAYFSGDKESIQNYLATPYEWDIDIYGGAADTVSNMSIKGLTEIGENDTGNVCVVSLEYKSSPESDMFQYLTIELIKQSNGWKIQFYGIEG</sequence>
<dbReference type="Proteomes" id="UP000436047">
    <property type="component" value="Unassembled WGS sequence"/>
</dbReference>
<accession>A0A6N7WIL8</accession>
<feature type="region of interest" description="Disordered" evidence="1">
    <location>
        <begin position="42"/>
        <end position="89"/>
    </location>
</feature>
<comment type="caution">
    <text evidence="2">The sequence shown here is derived from an EMBL/GenBank/DDBJ whole genome shotgun (WGS) entry which is preliminary data.</text>
</comment>
<evidence type="ECO:0000256" key="1">
    <source>
        <dbReference type="SAM" id="MobiDB-lite"/>
    </source>
</evidence>